<evidence type="ECO:0000259" key="10">
    <source>
        <dbReference type="PROSITE" id="PS51195"/>
    </source>
</evidence>
<evidence type="ECO:0000256" key="1">
    <source>
        <dbReference type="ARBA" id="ARBA00012552"/>
    </source>
</evidence>
<proteinExistence type="predicted"/>
<keyword evidence="3" id="KW-0378">Hydrolase</keyword>
<dbReference type="InterPro" id="IPR001650">
    <property type="entry name" value="Helicase_C-like"/>
</dbReference>
<evidence type="ECO:0000259" key="9">
    <source>
        <dbReference type="PROSITE" id="PS51194"/>
    </source>
</evidence>
<dbReference type="EC" id="3.6.4.13" evidence="1"/>
<evidence type="ECO:0000259" key="8">
    <source>
        <dbReference type="PROSITE" id="PS51192"/>
    </source>
</evidence>
<evidence type="ECO:0000256" key="3">
    <source>
        <dbReference type="ARBA" id="ARBA00022801"/>
    </source>
</evidence>
<keyword evidence="12" id="KW-1185">Reference proteome</keyword>
<evidence type="ECO:0000313" key="11">
    <source>
        <dbReference type="EMBL" id="CAH3027044.1"/>
    </source>
</evidence>
<dbReference type="PANTHER" id="PTHR47958">
    <property type="entry name" value="ATP-DEPENDENT RNA HELICASE DBP3"/>
    <property type="match status" value="1"/>
</dbReference>
<evidence type="ECO:0000256" key="5">
    <source>
        <dbReference type="ARBA" id="ARBA00022840"/>
    </source>
</evidence>
<dbReference type="InterPro" id="IPR011545">
    <property type="entry name" value="DEAD/DEAH_box_helicase_dom"/>
</dbReference>
<dbReference type="InterPro" id="IPR014001">
    <property type="entry name" value="Helicase_ATP-bd"/>
</dbReference>
<evidence type="ECO:0000313" key="12">
    <source>
        <dbReference type="Proteomes" id="UP001159427"/>
    </source>
</evidence>
<keyword evidence="2" id="KW-0547">Nucleotide-binding</keyword>
<evidence type="ECO:0000256" key="7">
    <source>
        <dbReference type="SAM" id="MobiDB-lite"/>
    </source>
</evidence>
<dbReference type="CDD" id="cd18787">
    <property type="entry name" value="SF2_C_DEAD"/>
    <property type="match status" value="1"/>
</dbReference>
<feature type="region of interest" description="Disordered" evidence="7">
    <location>
        <begin position="23"/>
        <end position="56"/>
    </location>
</feature>
<dbReference type="Pfam" id="PF00270">
    <property type="entry name" value="DEAD"/>
    <property type="match status" value="1"/>
</dbReference>
<sequence>MTTTDEDWAAEVDEQERQISVEVDKLKLSNTSTTKATEEKQANTEEEDNEQTKATDLADASFLMKVLRSKLVKTKNEVEVQRNDPSSPLHSVKSFEELPLSEELRRGVYDMGFNKPSKIQETALPMLLADPPNNMIAQSQSGTGKTAAFVLSMLSRVDATKNFPQVICISPTYELALQTGQVAEKMGKFCPDVKIGYAVRGERVSRGQKVTDHIIFATPGTLLDWILRHRALDPKKIKMFVLDEADVMIAQQGHQDQSIRIHKTLPKDCQMLLFSATYDDEVMKFAKTVVPDPLIIRLRREEESLDNIKQYYVVCRDKEDKFQALSNMYGVVSIGQCIVFCHTRKAASWLAEKMTGDGHSVALLSGEITVEQRLAVLNRFRDGKEKLLITTNVSARGIDVEQVTVVINYDMPVEPTGKPDFETYLHRIGRTGRFGKSGIAVNFIDGQRSMTIMKKIEEHFGKKITLLQTDDVDELEKLGN</sequence>
<dbReference type="Gene3D" id="3.40.50.300">
    <property type="entry name" value="P-loop containing nucleotide triphosphate hydrolases"/>
    <property type="match status" value="2"/>
</dbReference>
<gene>
    <name evidence="11" type="ORF">PEVE_00030583</name>
</gene>
<dbReference type="SMART" id="SM00487">
    <property type="entry name" value="DEXDc"/>
    <property type="match status" value="1"/>
</dbReference>
<dbReference type="EMBL" id="CALNXI010000433">
    <property type="protein sequence ID" value="CAH3027044.1"/>
    <property type="molecule type" value="Genomic_DNA"/>
</dbReference>
<dbReference type="SUPFAM" id="SSF52540">
    <property type="entry name" value="P-loop containing nucleoside triphosphate hydrolases"/>
    <property type="match status" value="1"/>
</dbReference>
<feature type="domain" description="Helicase C-terminal" evidence="9">
    <location>
        <begin position="307"/>
        <end position="479"/>
    </location>
</feature>
<dbReference type="InterPro" id="IPR014014">
    <property type="entry name" value="RNA_helicase_DEAD_Q_motif"/>
</dbReference>
<dbReference type="SMART" id="SM00490">
    <property type="entry name" value="HELICc"/>
    <property type="match status" value="1"/>
</dbReference>
<protein>
    <recommendedName>
        <fullName evidence="1">RNA helicase</fullName>
        <ecNumber evidence="1">3.6.4.13</ecNumber>
    </recommendedName>
</protein>
<dbReference type="PROSITE" id="PS51192">
    <property type="entry name" value="HELICASE_ATP_BIND_1"/>
    <property type="match status" value="1"/>
</dbReference>
<name>A0ABN8MC18_9CNID</name>
<keyword evidence="5" id="KW-0067">ATP-binding</keyword>
<dbReference type="PROSITE" id="PS51194">
    <property type="entry name" value="HELICASE_CTER"/>
    <property type="match status" value="1"/>
</dbReference>
<dbReference type="Pfam" id="PF00271">
    <property type="entry name" value="Helicase_C"/>
    <property type="match status" value="1"/>
</dbReference>
<keyword evidence="4" id="KW-0347">Helicase</keyword>
<evidence type="ECO:0000256" key="6">
    <source>
        <dbReference type="PROSITE-ProRule" id="PRU00552"/>
    </source>
</evidence>
<comment type="caution">
    <text evidence="11">The sequence shown here is derived from an EMBL/GenBank/DDBJ whole genome shotgun (WGS) entry which is preliminary data.</text>
</comment>
<dbReference type="InterPro" id="IPR027417">
    <property type="entry name" value="P-loop_NTPase"/>
</dbReference>
<feature type="domain" description="Helicase ATP-binding" evidence="8">
    <location>
        <begin position="126"/>
        <end position="296"/>
    </location>
</feature>
<dbReference type="Proteomes" id="UP001159427">
    <property type="component" value="Unassembled WGS sequence"/>
</dbReference>
<feature type="short sequence motif" description="Q motif" evidence="6">
    <location>
        <begin position="93"/>
        <end position="121"/>
    </location>
</feature>
<dbReference type="PROSITE" id="PS51195">
    <property type="entry name" value="Q_MOTIF"/>
    <property type="match status" value="1"/>
</dbReference>
<feature type="domain" description="DEAD-box RNA helicase Q" evidence="10">
    <location>
        <begin position="93"/>
        <end position="121"/>
    </location>
</feature>
<evidence type="ECO:0000256" key="4">
    <source>
        <dbReference type="ARBA" id="ARBA00022806"/>
    </source>
</evidence>
<reference evidence="11 12" key="1">
    <citation type="submission" date="2022-05" db="EMBL/GenBank/DDBJ databases">
        <authorList>
            <consortium name="Genoscope - CEA"/>
            <person name="William W."/>
        </authorList>
    </citation>
    <scope>NUCLEOTIDE SEQUENCE [LARGE SCALE GENOMIC DNA]</scope>
</reference>
<organism evidence="11 12">
    <name type="scientific">Porites evermanni</name>
    <dbReference type="NCBI Taxonomy" id="104178"/>
    <lineage>
        <taxon>Eukaryota</taxon>
        <taxon>Metazoa</taxon>
        <taxon>Cnidaria</taxon>
        <taxon>Anthozoa</taxon>
        <taxon>Hexacorallia</taxon>
        <taxon>Scleractinia</taxon>
        <taxon>Fungiina</taxon>
        <taxon>Poritidae</taxon>
        <taxon>Porites</taxon>
    </lineage>
</organism>
<evidence type="ECO:0000256" key="2">
    <source>
        <dbReference type="ARBA" id="ARBA00022741"/>
    </source>
</evidence>
<accession>A0ABN8MC18</accession>